<accession>A0A1S3YPJ8</accession>
<evidence type="ECO:0000313" key="1">
    <source>
        <dbReference type="RefSeq" id="XP_016454156.1"/>
    </source>
</evidence>
<sequence length="154" mass="17034">MGKPQHTIHMIIRGTNVSQGPVIKRIKVSAATQGQTWGRASEDILAFSKEDFETLSHPYNDALVISFLLNNIQIKHVLMDPGSSANVIRSTVVEQLGLVDQIIPTSRILNSFNMAGKVIEGEITLLVNISNAIQDTRFHIIKCDTRYNALLGRP</sequence>
<dbReference type="OrthoDB" id="2919534at2759"/>
<dbReference type="PANTHER" id="PTHR33240">
    <property type="entry name" value="OS08G0508500 PROTEIN"/>
    <property type="match status" value="1"/>
</dbReference>
<organism evidence="1">
    <name type="scientific">Nicotiana tabacum</name>
    <name type="common">Common tobacco</name>
    <dbReference type="NCBI Taxonomy" id="4097"/>
    <lineage>
        <taxon>Eukaryota</taxon>
        <taxon>Viridiplantae</taxon>
        <taxon>Streptophyta</taxon>
        <taxon>Embryophyta</taxon>
        <taxon>Tracheophyta</taxon>
        <taxon>Spermatophyta</taxon>
        <taxon>Magnoliopsida</taxon>
        <taxon>eudicotyledons</taxon>
        <taxon>Gunneridae</taxon>
        <taxon>Pentapetalae</taxon>
        <taxon>asterids</taxon>
        <taxon>lamiids</taxon>
        <taxon>Solanales</taxon>
        <taxon>Solanaceae</taxon>
        <taxon>Nicotianoideae</taxon>
        <taxon>Nicotianeae</taxon>
        <taxon>Nicotiana</taxon>
    </lineage>
</organism>
<dbReference type="Gene3D" id="2.40.70.10">
    <property type="entry name" value="Acid Proteases"/>
    <property type="match status" value="1"/>
</dbReference>
<dbReference type="KEGG" id="nta:107778418"/>
<gene>
    <name evidence="1" type="primary">LOC107778418</name>
</gene>
<proteinExistence type="predicted"/>
<dbReference type="PANTHER" id="PTHR33240:SF8">
    <property type="entry name" value="OS03G0439900 PROTEIN"/>
    <property type="match status" value="1"/>
</dbReference>
<dbReference type="PaxDb" id="4097-A0A1S3YPJ8"/>
<dbReference type="CDD" id="cd00303">
    <property type="entry name" value="retropepsin_like"/>
    <property type="match status" value="1"/>
</dbReference>
<dbReference type="RefSeq" id="XP_016454156.1">
    <property type="nucleotide sequence ID" value="XM_016598670.1"/>
</dbReference>
<name>A0A1S3YPJ8_TOBAC</name>
<protein>
    <submittedName>
        <fullName evidence="1">Uncharacterized protein</fullName>
    </submittedName>
</protein>
<dbReference type="InterPro" id="IPR021109">
    <property type="entry name" value="Peptidase_aspartic_dom_sf"/>
</dbReference>
<dbReference type="AlphaFoldDB" id="A0A1S3YPJ8"/>
<reference evidence="1" key="1">
    <citation type="submission" date="2025-08" db="UniProtKB">
        <authorList>
            <consortium name="RefSeq"/>
        </authorList>
    </citation>
    <scope>IDENTIFICATION</scope>
</reference>